<feature type="region of interest" description="Disordered" evidence="1">
    <location>
        <begin position="193"/>
        <end position="223"/>
    </location>
</feature>
<evidence type="ECO:0000313" key="3">
    <source>
        <dbReference type="Proteomes" id="UP001456524"/>
    </source>
</evidence>
<dbReference type="Proteomes" id="UP001456524">
    <property type="component" value="Unassembled WGS sequence"/>
</dbReference>
<gene>
    <name evidence="2" type="ORF">IWX90DRAFT_442302</name>
</gene>
<protein>
    <recommendedName>
        <fullName evidence="4">Reverse transcriptase zinc-binding domain-containing protein</fullName>
    </recommendedName>
</protein>
<comment type="caution">
    <text evidence="2">The sequence shown here is derived from an EMBL/GenBank/DDBJ whole genome shotgun (WGS) entry which is preliminary data.</text>
</comment>
<dbReference type="EMBL" id="JBBWUH010000009">
    <property type="protein sequence ID" value="KAK8157322.1"/>
    <property type="molecule type" value="Genomic_DNA"/>
</dbReference>
<sequence>MPQTATSGCTLRIWAVVSAAAVEATRHQTRKNPCRRDRALQLTGPLVGRLFLVVFPRPGLRTLYLRRTQGEWEVATQDKGDSAFWLAVIQGLLPEGLRVWLQAASEEAEDIRHWSPLKREVEAVRRPETLTHSGLHHPHQLDREEAQELVVSTPSRFPLVWRHDSPAVAKVFVWQLLLRRCAHRCQQDLLSALDPQRAPQHPRPRLPSAHSLTHHPNPPPSSK</sequence>
<evidence type="ECO:0000256" key="1">
    <source>
        <dbReference type="SAM" id="MobiDB-lite"/>
    </source>
</evidence>
<reference evidence="2 3" key="1">
    <citation type="journal article" date="2022" name="G3 (Bethesda)">
        <title>Enemy or ally: a genomic approach to elucidate the lifestyle of Phyllosticta citrichinaensis.</title>
        <authorList>
            <person name="Buijs V.A."/>
            <person name="Groenewald J.Z."/>
            <person name="Haridas S."/>
            <person name="LaButti K.M."/>
            <person name="Lipzen A."/>
            <person name="Martin F.M."/>
            <person name="Barry K."/>
            <person name="Grigoriev I.V."/>
            <person name="Crous P.W."/>
            <person name="Seidl M.F."/>
        </authorList>
    </citation>
    <scope>NUCLEOTIDE SEQUENCE [LARGE SCALE GENOMIC DNA]</scope>
    <source>
        <strain evidence="2 3">CBS 129764</strain>
    </source>
</reference>
<keyword evidence="3" id="KW-1185">Reference proteome</keyword>
<name>A0ABR1XJI7_9PEZI</name>
<evidence type="ECO:0008006" key="4">
    <source>
        <dbReference type="Google" id="ProtNLM"/>
    </source>
</evidence>
<organism evidence="2 3">
    <name type="scientific">Phyllosticta citrichinensis</name>
    <dbReference type="NCBI Taxonomy" id="1130410"/>
    <lineage>
        <taxon>Eukaryota</taxon>
        <taxon>Fungi</taxon>
        <taxon>Dikarya</taxon>
        <taxon>Ascomycota</taxon>
        <taxon>Pezizomycotina</taxon>
        <taxon>Dothideomycetes</taxon>
        <taxon>Dothideomycetes incertae sedis</taxon>
        <taxon>Botryosphaeriales</taxon>
        <taxon>Phyllostictaceae</taxon>
        <taxon>Phyllosticta</taxon>
    </lineage>
</organism>
<evidence type="ECO:0000313" key="2">
    <source>
        <dbReference type="EMBL" id="KAK8157322.1"/>
    </source>
</evidence>
<accession>A0ABR1XJI7</accession>
<proteinExistence type="predicted"/>